<accession>A0AAN7SF17</accession>
<gene>
    <name evidence="2" type="ORF">RN001_012196</name>
</gene>
<name>A0AAN7SF17_9COLE</name>
<keyword evidence="3" id="KW-1185">Reference proteome</keyword>
<dbReference type="AlphaFoldDB" id="A0AAN7SF17"/>
<evidence type="ECO:0000313" key="2">
    <source>
        <dbReference type="EMBL" id="KAK4875774.1"/>
    </source>
</evidence>
<feature type="compositionally biased region" description="Polar residues" evidence="1">
    <location>
        <begin position="166"/>
        <end position="187"/>
    </location>
</feature>
<evidence type="ECO:0000256" key="1">
    <source>
        <dbReference type="SAM" id="MobiDB-lite"/>
    </source>
</evidence>
<organism evidence="2 3">
    <name type="scientific">Aquatica leii</name>
    <dbReference type="NCBI Taxonomy" id="1421715"/>
    <lineage>
        <taxon>Eukaryota</taxon>
        <taxon>Metazoa</taxon>
        <taxon>Ecdysozoa</taxon>
        <taxon>Arthropoda</taxon>
        <taxon>Hexapoda</taxon>
        <taxon>Insecta</taxon>
        <taxon>Pterygota</taxon>
        <taxon>Neoptera</taxon>
        <taxon>Endopterygota</taxon>
        <taxon>Coleoptera</taxon>
        <taxon>Polyphaga</taxon>
        <taxon>Elateriformia</taxon>
        <taxon>Elateroidea</taxon>
        <taxon>Lampyridae</taxon>
        <taxon>Luciolinae</taxon>
        <taxon>Aquatica</taxon>
    </lineage>
</organism>
<protein>
    <submittedName>
        <fullName evidence="2">Uncharacterized protein</fullName>
    </submittedName>
</protein>
<proteinExistence type="predicted"/>
<dbReference type="Proteomes" id="UP001353858">
    <property type="component" value="Unassembled WGS sequence"/>
</dbReference>
<reference evidence="3" key="1">
    <citation type="submission" date="2023-01" db="EMBL/GenBank/DDBJ databases">
        <title>Key to firefly adult light organ development and bioluminescence: homeobox transcription factors regulate luciferase expression and transportation to peroxisome.</title>
        <authorList>
            <person name="Fu X."/>
        </authorList>
    </citation>
    <scope>NUCLEOTIDE SEQUENCE [LARGE SCALE GENOMIC DNA]</scope>
</reference>
<feature type="region of interest" description="Disordered" evidence="1">
    <location>
        <begin position="166"/>
        <end position="188"/>
    </location>
</feature>
<dbReference type="EMBL" id="JARPUR010000005">
    <property type="protein sequence ID" value="KAK4875774.1"/>
    <property type="molecule type" value="Genomic_DNA"/>
</dbReference>
<comment type="caution">
    <text evidence="2">The sequence shown here is derived from an EMBL/GenBank/DDBJ whole genome shotgun (WGS) entry which is preliminary data.</text>
</comment>
<sequence>MEDFVKAPVFKVGDKVLVRKLSPYAKEQWRDGIVVKHLSAVTYLVNVDESPKAKDTQPVTEDVPPELPEVLRRGSRLSDIVEEREVYNNSIEQNIINDQIVPPQITTPSTSSIREFNGSDIIAKHLARLEEENSSNVNMQRMMELMIEENRRRDAMMERMFAQLSNGFQNGGNSRTAPSTSGSQEPSSFHIMPDLSKSIKFYNGECGGIRGERRSNVKKTTEAHVVQESVEVEGNTARMALVSPYTVKFEYNVTDENDTLYPGLKAEHNHPVNEENVKALKCVQEMKQRAKDT</sequence>
<evidence type="ECO:0000313" key="3">
    <source>
        <dbReference type="Proteomes" id="UP001353858"/>
    </source>
</evidence>